<evidence type="ECO:0000313" key="2">
    <source>
        <dbReference type="EMBL" id="PRY69563.1"/>
    </source>
</evidence>
<dbReference type="InterPro" id="IPR001226">
    <property type="entry name" value="Flavodoxin_CS"/>
</dbReference>
<dbReference type="Gene3D" id="3.40.50.360">
    <property type="match status" value="1"/>
</dbReference>
<dbReference type="InterPro" id="IPR008254">
    <property type="entry name" value="Flavodoxin/NO_synth"/>
</dbReference>
<protein>
    <submittedName>
        <fullName evidence="2">Flavodoxin-like protein</fullName>
    </submittedName>
</protein>
<proteinExistence type="predicted"/>
<dbReference type="PROSITE" id="PS00201">
    <property type="entry name" value="FLAVODOXIN"/>
    <property type="match status" value="1"/>
</dbReference>
<dbReference type="EMBL" id="PVTL01000002">
    <property type="protein sequence ID" value="PRY69563.1"/>
    <property type="molecule type" value="Genomic_DNA"/>
</dbReference>
<keyword evidence="3" id="KW-1185">Reference proteome</keyword>
<organism evidence="2 3">
    <name type="scientific">Glaciihabitans tibetensis</name>
    <dbReference type="NCBI Taxonomy" id="1266600"/>
    <lineage>
        <taxon>Bacteria</taxon>
        <taxon>Bacillati</taxon>
        <taxon>Actinomycetota</taxon>
        <taxon>Actinomycetes</taxon>
        <taxon>Micrococcales</taxon>
        <taxon>Microbacteriaceae</taxon>
        <taxon>Glaciihabitans</taxon>
    </lineage>
</organism>
<dbReference type="GO" id="GO:0009055">
    <property type="term" value="F:electron transfer activity"/>
    <property type="evidence" value="ECO:0007669"/>
    <property type="project" value="InterPro"/>
</dbReference>
<dbReference type="AlphaFoldDB" id="A0A2T0VHL3"/>
<dbReference type="GO" id="GO:0010181">
    <property type="term" value="F:FMN binding"/>
    <property type="evidence" value="ECO:0007669"/>
    <property type="project" value="InterPro"/>
</dbReference>
<evidence type="ECO:0000259" key="1">
    <source>
        <dbReference type="PROSITE" id="PS50902"/>
    </source>
</evidence>
<dbReference type="OrthoDB" id="3253043at2"/>
<dbReference type="InterPro" id="IPR029039">
    <property type="entry name" value="Flavoprotein-like_sf"/>
</dbReference>
<feature type="domain" description="Flavodoxin-like" evidence="1">
    <location>
        <begin position="9"/>
        <end position="175"/>
    </location>
</feature>
<evidence type="ECO:0000313" key="3">
    <source>
        <dbReference type="Proteomes" id="UP000237983"/>
    </source>
</evidence>
<sequence>MAKGGTVKTVVLYESMFGATRKIAEAIAEGARTHSEVTVVPLADQASASVAGADLIIVGAPTHALTMPTAASRKQAVEWTEDPKKDLELDNGAPETGVKEWLENVPASQNRYATFDTRTGLMSHFPGSAAAQIDKALHKRRMTRIARPESFVVENSGALRVGEEARATQWGAAVAGASSAAGAVPA</sequence>
<dbReference type="RefSeq" id="WP_106210445.1">
    <property type="nucleotide sequence ID" value="NZ_PVTL01000002.1"/>
</dbReference>
<dbReference type="InterPro" id="IPR026816">
    <property type="entry name" value="Flavodoxin_dom"/>
</dbReference>
<comment type="caution">
    <text evidence="2">The sequence shown here is derived from an EMBL/GenBank/DDBJ whole genome shotgun (WGS) entry which is preliminary data.</text>
</comment>
<dbReference type="PROSITE" id="PS50902">
    <property type="entry name" value="FLAVODOXIN_LIKE"/>
    <property type="match status" value="1"/>
</dbReference>
<accession>A0A2T0VHL3</accession>
<dbReference type="Proteomes" id="UP000237983">
    <property type="component" value="Unassembled WGS sequence"/>
</dbReference>
<name>A0A2T0VHL3_9MICO</name>
<gene>
    <name evidence="2" type="ORF">B0I08_102239</name>
</gene>
<reference evidence="2 3" key="1">
    <citation type="submission" date="2018-03" db="EMBL/GenBank/DDBJ databases">
        <title>Genomic Encyclopedia of Type Strains, Phase III (KMG-III): the genomes of soil and plant-associated and newly described type strains.</title>
        <authorList>
            <person name="Whitman W."/>
        </authorList>
    </citation>
    <scope>NUCLEOTIDE SEQUENCE [LARGE SCALE GENOMIC DNA]</scope>
    <source>
        <strain evidence="2 3">CGMCC 1.12484</strain>
    </source>
</reference>
<dbReference type="SUPFAM" id="SSF52218">
    <property type="entry name" value="Flavoproteins"/>
    <property type="match status" value="1"/>
</dbReference>
<dbReference type="Pfam" id="PF12724">
    <property type="entry name" value="Flavodoxin_5"/>
    <property type="match status" value="1"/>
</dbReference>